<name>A0A1I7U8R4_9PELO</name>
<feature type="transmembrane region" description="Helical" evidence="1">
    <location>
        <begin position="235"/>
        <end position="255"/>
    </location>
</feature>
<evidence type="ECO:0000256" key="1">
    <source>
        <dbReference type="SAM" id="Phobius"/>
    </source>
</evidence>
<evidence type="ECO:0000313" key="3">
    <source>
        <dbReference type="WBParaSite" id="Csp11.Scaffold629.g16003.t1"/>
    </source>
</evidence>
<evidence type="ECO:0000313" key="2">
    <source>
        <dbReference type="Proteomes" id="UP000095282"/>
    </source>
</evidence>
<keyword evidence="1" id="KW-0812">Transmembrane</keyword>
<accession>A0A1I7U8R4</accession>
<sequence>MLSNRDPSALREPFFHSTFQLKSSDMFLRVIGNSRRRQQAIINVLFFFLTVGLLVLGVFTIKKKTFIYLNSWGIAQEIAQNATDGAMENGSNHIDFATVLWNADLELVNTEKVLDGPPKRDFLLAVNTFIGVDDDNVHDKRSWYVVVFSFVGALLYGWNLLRFVLWTDHKLEKFLDDMEIYKTLGDENEFTDFVLDYRKQKEQREATSSTQYDIKSSWPTLSKQVMKAFLPISPALLYFSLYATCLFLLACYHTWMRSPNEISENMRAVSNFAVGLESSILRGKRDVNSYVFVIWGIVCQILFFLTCYRISELVMRIYCALVGKEDLIRPAFLNSIQEAEVVSSSTDQKKQD</sequence>
<keyword evidence="1" id="KW-1133">Transmembrane helix</keyword>
<dbReference type="STRING" id="1561998.A0A1I7U8R4"/>
<proteinExistence type="predicted"/>
<keyword evidence="1" id="KW-0472">Membrane</keyword>
<feature type="transmembrane region" description="Helical" evidence="1">
    <location>
        <begin position="289"/>
        <end position="308"/>
    </location>
</feature>
<reference evidence="3" key="1">
    <citation type="submission" date="2016-11" db="UniProtKB">
        <authorList>
            <consortium name="WormBaseParasite"/>
        </authorList>
    </citation>
    <scope>IDENTIFICATION</scope>
</reference>
<dbReference type="Proteomes" id="UP000095282">
    <property type="component" value="Unplaced"/>
</dbReference>
<feature type="transmembrane region" description="Helical" evidence="1">
    <location>
        <begin position="143"/>
        <end position="165"/>
    </location>
</feature>
<keyword evidence="2" id="KW-1185">Reference proteome</keyword>
<protein>
    <submittedName>
        <fullName evidence="3">DUF221-domain-containing protein</fullName>
    </submittedName>
</protein>
<dbReference type="AlphaFoldDB" id="A0A1I7U8R4"/>
<feature type="transmembrane region" description="Helical" evidence="1">
    <location>
        <begin position="40"/>
        <end position="61"/>
    </location>
</feature>
<organism evidence="2 3">
    <name type="scientific">Caenorhabditis tropicalis</name>
    <dbReference type="NCBI Taxonomy" id="1561998"/>
    <lineage>
        <taxon>Eukaryota</taxon>
        <taxon>Metazoa</taxon>
        <taxon>Ecdysozoa</taxon>
        <taxon>Nematoda</taxon>
        <taxon>Chromadorea</taxon>
        <taxon>Rhabditida</taxon>
        <taxon>Rhabditina</taxon>
        <taxon>Rhabditomorpha</taxon>
        <taxon>Rhabditoidea</taxon>
        <taxon>Rhabditidae</taxon>
        <taxon>Peloderinae</taxon>
        <taxon>Caenorhabditis</taxon>
    </lineage>
</organism>
<dbReference type="WBParaSite" id="Csp11.Scaffold629.g16003.t1">
    <property type="protein sequence ID" value="Csp11.Scaffold629.g16003.t1"/>
    <property type="gene ID" value="Csp11.Scaffold629.g16003"/>
</dbReference>